<gene>
    <name evidence="2" type="ORF">E2C01_012209</name>
</gene>
<proteinExistence type="predicted"/>
<keyword evidence="3" id="KW-1185">Reference proteome</keyword>
<name>A0A5B7DDJ7_PORTR</name>
<organism evidence="2 3">
    <name type="scientific">Portunus trituberculatus</name>
    <name type="common">Swimming crab</name>
    <name type="synonym">Neptunus trituberculatus</name>
    <dbReference type="NCBI Taxonomy" id="210409"/>
    <lineage>
        <taxon>Eukaryota</taxon>
        <taxon>Metazoa</taxon>
        <taxon>Ecdysozoa</taxon>
        <taxon>Arthropoda</taxon>
        <taxon>Crustacea</taxon>
        <taxon>Multicrustacea</taxon>
        <taxon>Malacostraca</taxon>
        <taxon>Eumalacostraca</taxon>
        <taxon>Eucarida</taxon>
        <taxon>Decapoda</taxon>
        <taxon>Pleocyemata</taxon>
        <taxon>Brachyura</taxon>
        <taxon>Eubrachyura</taxon>
        <taxon>Portunoidea</taxon>
        <taxon>Portunidae</taxon>
        <taxon>Portuninae</taxon>
        <taxon>Portunus</taxon>
    </lineage>
</organism>
<feature type="compositionally biased region" description="Basic residues" evidence="1">
    <location>
        <begin position="47"/>
        <end position="65"/>
    </location>
</feature>
<evidence type="ECO:0000313" key="2">
    <source>
        <dbReference type="EMBL" id="MPC19297.1"/>
    </source>
</evidence>
<dbReference type="AlphaFoldDB" id="A0A5B7DDJ7"/>
<feature type="compositionally biased region" description="Basic and acidic residues" evidence="1">
    <location>
        <begin position="12"/>
        <end position="46"/>
    </location>
</feature>
<feature type="region of interest" description="Disordered" evidence="1">
    <location>
        <begin position="1"/>
        <end position="140"/>
    </location>
</feature>
<evidence type="ECO:0000313" key="3">
    <source>
        <dbReference type="Proteomes" id="UP000324222"/>
    </source>
</evidence>
<sequence length="140" mass="15779">MPRINPHQLVTAEEKEWFEDASHQTDGAGKDKEENKRKKTLRERGERSRRRKRERIKVTWKRKRTSIAEGGGGGIKGEEPRRQRGTIHQAGRAGGRARVAGAGPKQLERRMEVKATYTSRLAPLPPSRPPVTDGPSPARD</sequence>
<dbReference type="Proteomes" id="UP000324222">
    <property type="component" value="Unassembled WGS sequence"/>
</dbReference>
<dbReference type="EMBL" id="VSRR010000758">
    <property type="protein sequence ID" value="MPC19297.1"/>
    <property type="molecule type" value="Genomic_DNA"/>
</dbReference>
<protein>
    <submittedName>
        <fullName evidence="2">Uncharacterized protein</fullName>
    </submittedName>
</protein>
<accession>A0A5B7DDJ7</accession>
<evidence type="ECO:0000256" key="1">
    <source>
        <dbReference type="SAM" id="MobiDB-lite"/>
    </source>
</evidence>
<reference evidence="2 3" key="1">
    <citation type="submission" date="2019-05" db="EMBL/GenBank/DDBJ databases">
        <title>Another draft genome of Portunus trituberculatus and its Hox gene families provides insights of decapod evolution.</title>
        <authorList>
            <person name="Jeong J.-H."/>
            <person name="Song I."/>
            <person name="Kim S."/>
            <person name="Choi T."/>
            <person name="Kim D."/>
            <person name="Ryu S."/>
            <person name="Kim W."/>
        </authorList>
    </citation>
    <scope>NUCLEOTIDE SEQUENCE [LARGE SCALE GENOMIC DNA]</scope>
    <source>
        <tissue evidence="2">Muscle</tissue>
    </source>
</reference>
<comment type="caution">
    <text evidence="2">The sequence shown here is derived from an EMBL/GenBank/DDBJ whole genome shotgun (WGS) entry which is preliminary data.</text>
</comment>